<proteinExistence type="inferred from homology"/>
<evidence type="ECO:0000256" key="6">
    <source>
        <dbReference type="ARBA" id="ARBA00022723"/>
    </source>
</evidence>
<comment type="subcellular location">
    <subcellularLocation>
        <location evidence="16 17">Host cytoplasm</location>
    </subcellularLocation>
    <subcellularLocation>
        <location evidence="16 17">Host nucleus</location>
    </subcellularLocation>
</comment>
<dbReference type="GO" id="GO:0008270">
    <property type="term" value="F:zinc ion binding"/>
    <property type="evidence" value="ECO:0007669"/>
    <property type="project" value="UniProtKB-KW"/>
</dbReference>
<dbReference type="RefSeq" id="YP_009002597.1">
    <property type="nucleotide sequence ID" value="NC_023496.1"/>
</dbReference>
<dbReference type="InterPro" id="IPR001334">
    <property type="entry name" value="E6"/>
</dbReference>
<keyword evidence="11 16" id="KW-0010">Activator</keyword>
<comment type="subunit">
    <text evidence="16">Forms homodimers. Interacts with ubiquitin-protein ligase UBE3A/E6-AP; this interaction stimulates UBE3A ubiquitin activity. Interacts with host BAK1.</text>
</comment>
<evidence type="ECO:0000256" key="3">
    <source>
        <dbReference type="ARBA" id="ARBA00022562"/>
    </source>
</evidence>
<evidence type="ECO:0000256" key="17">
    <source>
        <dbReference type="RuleBase" id="RU363123"/>
    </source>
</evidence>
<keyword evidence="8 16" id="KW-0862">Zinc</keyword>
<evidence type="ECO:0000256" key="10">
    <source>
        <dbReference type="ARBA" id="ARBA00023125"/>
    </source>
</evidence>
<evidence type="ECO:0000256" key="11">
    <source>
        <dbReference type="ARBA" id="ARBA00023159"/>
    </source>
</evidence>
<sequence>MDFPTSIEGLCSELGIVAWHLQLNCIFCTCHLDIGDLCAFMHNGLKLKWIKSFPYAACHRCTLLQARVLAWRHQTRAAYAVTVEEDCGQPLGNIQIRCVVCTAILRPEDKLRHREHHRRFILAAGYWRGRCGHCWNTAL</sequence>
<dbReference type="GO" id="GO:0052150">
    <property type="term" value="P:symbiont-mediated perturbation of host apoptosis"/>
    <property type="evidence" value="ECO:0007669"/>
    <property type="project" value="UniProtKB-KW"/>
</dbReference>
<dbReference type="Proteomes" id="UP000052090">
    <property type="component" value="Segment"/>
</dbReference>
<feature type="short sequence motif" description="PDZ-binding domain" evidence="16">
    <location>
        <begin position="137"/>
        <end position="139"/>
    </location>
</feature>
<evidence type="ECO:0000256" key="14">
    <source>
        <dbReference type="ARBA" id="ARBA00023280"/>
    </source>
</evidence>
<dbReference type="Pfam" id="PF00518">
    <property type="entry name" value="E6"/>
    <property type="match status" value="1"/>
</dbReference>
<evidence type="ECO:0000256" key="16">
    <source>
        <dbReference type="HAMAP-Rule" id="MF_04006"/>
    </source>
</evidence>
<evidence type="ECO:0000256" key="8">
    <source>
        <dbReference type="ARBA" id="ARBA00022833"/>
    </source>
</evidence>
<dbReference type="GO" id="GO:0030430">
    <property type="term" value="C:host cell cytoplasm"/>
    <property type="evidence" value="ECO:0007669"/>
    <property type="project" value="UniProtKB-SubCell"/>
</dbReference>
<feature type="zinc finger region" evidence="16">
    <location>
        <begin position="98"/>
        <end position="134"/>
    </location>
</feature>
<keyword evidence="19" id="KW-1185">Reference proteome</keyword>
<keyword evidence="9 16" id="KW-0805">Transcription regulation</keyword>
<dbReference type="GO" id="GO:0052170">
    <property type="term" value="P:symbiont-mediated suppression of host innate immune response"/>
    <property type="evidence" value="ECO:0007669"/>
    <property type="project" value="UniProtKB-KW"/>
</dbReference>
<evidence type="ECO:0000256" key="7">
    <source>
        <dbReference type="ARBA" id="ARBA00022771"/>
    </source>
</evidence>
<evidence type="ECO:0000256" key="15">
    <source>
        <dbReference type="ARBA" id="ARBA00023323"/>
    </source>
</evidence>
<keyword evidence="12 16" id="KW-0804">Transcription</keyword>
<dbReference type="HAMAP" id="MF_04006">
    <property type="entry name" value="HPV_E6"/>
    <property type="match status" value="1"/>
</dbReference>
<keyword evidence="7 16" id="KW-0863">Zinc-finger</keyword>
<evidence type="ECO:0000256" key="13">
    <source>
        <dbReference type="ARBA" id="ARBA00023200"/>
    </source>
</evidence>
<comment type="function">
    <text evidence="16">Plays a major role in the induction and maintenance of cellular transformation. E6 associates with host UBE3A/E6-AP ubiquitin-protein ligase and modulates its activity. Protects host keratinocytes from apoptosis by mediating the degradation of host BAK1. May also inhibit host immune response.</text>
</comment>
<dbReference type="EMBL" id="JF304765">
    <property type="protein sequence ID" value="AEA35055.1"/>
    <property type="molecule type" value="Genomic_DNA"/>
</dbReference>
<dbReference type="GO" id="GO:0006351">
    <property type="term" value="P:DNA-templated transcription"/>
    <property type="evidence" value="ECO:0007669"/>
    <property type="project" value="UniProtKB-UniRule"/>
</dbReference>
<organism evidence="18 19">
    <name type="scientific">Saimiri sciureus papillomavirus 1</name>
    <dbReference type="NCBI Taxonomy" id="990304"/>
    <lineage>
        <taxon>Viruses</taxon>
        <taxon>Monodnaviria</taxon>
        <taxon>Shotokuvirae</taxon>
        <taxon>Cossaviricota</taxon>
        <taxon>Papovaviricetes</taxon>
        <taxon>Zurhausenvirales</taxon>
        <taxon>Papillomaviridae</taxon>
        <taxon>Firstpapillomavirinae</taxon>
        <taxon>Dyoomikronpapillomavirus</taxon>
        <taxon>Dyoomikronpapillomavirus 1</taxon>
    </lineage>
</organism>
<keyword evidence="10 16" id="KW-0238">DNA-binding</keyword>
<protein>
    <recommendedName>
        <fullName evidence="16 17">Protein E6</fullName>
    </recommendedName>
</protein>
<evidence type="ECO:0000256" key="2">
    <source>
        <dbReference type="ARBA" id="ARBA00022518"/>
    </source>
</evidence>
<gene>
    <name evidence="16 18" type="primary">E6</name>
</gene>
<evidence type="ECO:0000313" key="19">
    <source>
        <dbReference type="Proteomes" id="UP000052090"/>
    </source>
</evidence>
<dbReference type="GO" id="GO:0003677">
    <property type="term" value="F:DNA binding"/>
    <property type="evidence" value="ECO:0007669"/>
    <property type="project" value="UniProtKB-UniRule"/>
</dbReference>
<keyword evidence="15 16" id="KW-1119">Modulation of host cell apoptosis by virus</keyword>
<dbReference type="InterPro" id="IPR038575">
    <property type="entry name" value="E6_sf"/>
</dbReference>
<keyword evidence="14 16" id="KW-0899">Viral immunoevasion</keyword>
<dbReference type="GO" id="GO:0042025">
    <property type="term" value="C:host cell nucleus"/>
    <property type="evidence" value="ECO:0007669"/>
    <property type="project" value="UniProtKB-SubCell"/>
</dbReference>
<dbReference type="Gene3D" id="3.30.240.40">
    <property type="entry name" value="E6 early regulatory protein"/>
    <property type="match status" value="2"/>
</dbReference>
<keyword evidence="5 16" id="KW-1090">Inhibition of host innate immune response by virus</keyword>
<dbReference type="GO" id="GO:0006355">
    <property type="term" value="P:regulation of DNA-templated transcription"/>
    <property type="evidence" value="ECO:0007669"/>
    <property type="project" value="UniProtKB-UniRule"/>
</dbReference>
<dbReference type="GO" id="GO:0039502">
    <property type="term" value="P:symbiont-mediated suppression of host type I interferon-mediated signaling pathway"/>
    <property type="evidence" value="ECO:0007669"/>
    <property type="project" value="UniProtKB-UniRule"/>
</dbReference>
<reference evidence="18 19" key="1">
    <citation type="submission" date="2011-02" db="EMBL/GenBank/DDBJ databases">
        <title>Novel papillomavirus complete genomes isolated from humans and monkeys.</title>
        <authorList>
            <person name="Chen Z."/>
            <person name="Wood C.E."/>
            <person name="Burk R.D."/>
        </authorList>
    </citation>
    <scope>NUCLEOTIDE SEQUENCE [LARGE SCALE GENOMIC DNA]</scope>
    <source>
        <strain evidence="19">Isolate Mac2066</strain>
    </source>
</reference>
<evidence type="ECO:0000256" key="5">
    <source>
        <dbReference type="ARBA" id="ARBA00022632"/>
    </source>
</evidence>
<evidence type="ECO:0000256" key="12">
    <source>
        <dbReference type="ARBA" id="ARBA00023163"/>
    </source>
</evidence>
<dbReference type="GeneID" id="18388534"/>
<evidence type="ECO:0000256" key="1">
    <source>
        <dbReference type="ARBA" id="ARBA00006346"/>
    </source>
</evidence>
<keyword evidence="2 16" id="KW-0244">Early protein</keyword>
<keyword evidence="13 16" id="KW-1035">Host cytoplasm</keyword>
<feature type="zinc finger region" evidence="16">
    <location>
        <begin position="25"/>
        <end position="61"/>
    </location>
</feature>
<evidence type="ECO:0000256" key="9">
    <source>
        <dbReference type="ARBA" id="ARBA00023015"/>
    </source>
</evidence>
<dbReference type="KEGG" id="vg:18388534"/>
<keyword evidence="6 16" id="KW-0479">Metal-binding</keyword>
<evidence type="ECO:0000313" key="18">
    <source>
        <dbReference type="EMBL" id="AEA35055.1"/>
    </source>
</evidence>
<accession>W5QK87</accession>
<keyword evidence="3 16" id="KW-1048">Host nucleus</keyword>
<dbReference type="SUPFAM" id="SSF161229">
    <property type="entry name" value="E6 C-terminal domain-like"/>
    <property type="match status" value="2"/>
</dbReference>
<keyword evidence="4 16" id="KW-0945">Host-virus interaction</keyword>
<evidence type="ECO:0000256" key="4">
    <source>
        <dbReference type="ARBA" id="ARBA00022581"/>
    </source>
</evidence>
<name>W5QK87_9PAPI</name>
<dbReference type="GO" id="GO:0039648">
    <property type="term" value="P:symbiont-mediated perturbation of host ubiquitin-like protein modification"/>
    <property type="evidence" value="ECO:0007669"/>
    <property type="project" value="UniProtKB-UniRule"/>
</dbReference>
<dbReference type="OrthoDB" id="27353at10239"/>
<comment type="similarity">
    <text evidence="1 16 17">Belongs to the papillomaviridae E6 protein family.</text>
</comment>